<accession>A0A914GS70</accession>
<feature type="region of interest" description="Disordered" evidence="1">
    <location>
        <begin position="52"/>
        <end position="185"/>
    </location>
</feature>
<feature type="compositionally biased region" description="Low complexity" evidence="1">
    <location>
        <begin position="396"/>
        <end position="405"/>
    </location>
</feature>
<feature type="region of interest" description="Disordered" evidence="1">
    <location>
        <begin position="375"/>
        <end position="405"/>
    </location>
</feature>
<evidence type="ECO:0000313" key="3">
    <source>
        <dbReference type="WBParaSite" id="Gr19_v10_g10704.t1"/>
    </source>
</evidence>
<keyword evidence="2" id="KW-1185">Reference proteome</keyword>
<feature type="region of interest" description="Disordered" evidence="1">
    <location>
        <begin position="293"/>
        <end position="350"/>
    </location>
</feature>
<proteinExistence type="predicted"/>
<sequence>MDQYKETLRERFSSFTYRELQKEAKANSISARQKKVELIEALVEQLSLNYNSGENSAASSPDPHNLNDSTIAGEPSERGGASGENSAASSPDPHNLNDSTIAGEPSERGGASGENSAVSLADPHNLNDSTIAGEPSERGGASGENSAVSLADPHNLNDSTVAGEPVEREEAAQNSENINTVCRSGNRFAETHSREFGKMPSILESRERLLQRHAQLTADIPAVFQRLASPKKAPRPYQEFKQVTEMKVRFQFGEGLPCGVVKMSDTSSPQASSSSAKRVHTPRIDVKNMTMAKTPNVTPSSTKTTPVWNGRINRVATPKGQRGTFSSDSSDEPHSPVHTPKSNRSYTPYKGSFRYVDTTKMSDRDFVIYQQKMISAKKEASNKAPNGEDGGGAGGSSNDDYSFDL</sequence>
<dbReference type="AlphaFoldDB" id="A0A914GS70"/>
<feature type="compositionally biased region" description="Polar residues" evidence="1">
    <location>
        <begin position="172"/>
        <end position="183"/>
    </location>
</feature>
<name>A0A914GS70_GLORO</name>
<dbReference type="WBParaSite" id="Gr19_v10_g10704.t1">
    <property type="protein sequence ID" value="Gr19_v10_g10704.t1"/>
    <property type="gene ID" value="Gr19_v10_g10704"/>
</dbReference>
<evidence type="ECO:0000313" key="2">
    <source>
        <dbReference type="Proteomes" id="UP000887572"/>
    </source>
</evidence>
<dbReference type="Proteomes" id="UP000887572">
    <property type="component" value="Unplaced"/>
</dbReference>
<protein>
    <submittedName>
        <fullName evidence="3">Uncharacterized protein</fullName>
    </submittedName>
</protein>
<reference evidence="3" key="1">
    <citation type="submission" date="2022-11" db="UniProtKB">
        <authorList>
            <consortium name="WormBaseParasite"/>
        </authorList>
    </citation>
    <scope>IDENTIFICATION</scope>
</reference>
<feature type="compositionally biased region" description="Polar residues" evidence="1">
    <location>
        <begin position="293"/>
        <end position="307"/>
    </location>
</feature>
<evidence type="ECO:0000256" key="1">
    <source>
        <dbReference type="SAM" id="MobiDB-lite"/>
    </source>
</evidence>
<organism evidence="2 3">
    <name type="scientific">Globodera rostochiensis</name>
    <name type="common">Golden nematode worm</name>
    <name type="synonym">Heterodera rostochiensis</name>
    <dbReference type="NCBI Taxonomy" id="31243"/>
    <lineage>
        <taxon>Eukaryota</taxon>
        <taxon>Metazoa</taxon>
        <taxon>Ecdysozoa</taxon>
        <taxon>Nematoda</taxon>
        <taxon>Chromadorea</taxon>
        <taxon>Rhabditida</taxon>
        <taxon>Tylenchina</taxon>
        <taxon>Tylenchomorpha</taxon>
        <taxon>Tylenchoidea</taxon>
        <taxon>Heteroderidae</taxon>
        <taxon>Heteroderinae</taxon>
        <taxon>Globodera</taxon>
    </lineage>
</organism>